<dbReference type="VEuPathDB" id="FungiDB:ASPCADRAFT_212470"/>
<dbReference type="Proteomes" id="UP000188318">
    <property type="component" value="Unassembled WGS sequence"/>
</dbReference>
<dbReference type="AlphaFoldDB" id="A0A1R3R5N4"/>
<accession>A0A1R3R5N4</accession>
<name>A0A1R3R5N4_ASPC5</name>
<protein>
    <submittedName>
        <fullName evidence="2">Uncharacterized protein</fullName>
    </submittedName>
</protein>
<keyword evidence="3" id="KW-1185">Reference proteome</keyword>
<dbReference type="EMBL" id="KV907784">
    <property type="protein sequence ID" value="OOF89792.1"/>
    <property type="molecule type" value="Genomic_DNA"/>
</dbReference>
<sequence>MSECQGQLGTNLAKLYGGSHAVITVAIREPKHQQMVDQESPEHWSIYDTAS</sequence>
<organism evidence="2 3">
    <name type="scientific">Aspergillus carbonarius (strain ITEM 5010)</name>
    <dbReference type="NCBI Taxonomy" id="602072"/>
    <lineage>
        <taxon>Eukaryota</taxon>
        <taxon>Fungi</taxon>
        <taxon>Dikarya</taxon>
        <taxon>Ascomycota</taxon>
        <taxon>Pezizomycotina</taxon>
        <taxon>Eurotiomycetes</taxon>
        <taxon>Eurotiomycetidae</taxon>
        <taxon>Eurotiales</taxon>
        <taxon>Aspergillaceae</taxon>
        <taxon>Aspergillus</taxon>
        <taxon>Aspergillus subgen. Circumdati</taxon>
    </lineage>
</organism>
<evidence type="ECO:0000313" key="3">
    <source>
        <dbReference type="Proteomes" id="UP000188318"/>
    </source>
</evidence>
<reference evidence="3" key="1">
    <citation type="journal article" date="2017" name="Genome Biol.">
        <title>Comparative genomics reveals high biological diversity and specific adaptations in the industrially and medically important fungal genus Aspergillus.</title>
        <authorList>
            <person name="de Vries R.P."/>
            <person name="Riley R."/>
            <person name="Wiebenga A."/>
            <person name="Aguilar-Osorio G."/>
            <person name="Amillis S."/>
            <person name="Uchima C.A."/>
            <person name="Anderluh G."/>
            <person name="Asadollahi M."/>
            <person name="Askin M."/>
            <person name="Barry K."/>
            <person name="Battaglia E."/>
            <person name="Bayram O."/>
            <person name="Benocci T."/>
            <person name="Braus-Stromeyer S.A."/>
            <person name="Caldana C."/>
            <person name="Canovas D."/>
            <person name="Cerqueira G.C."/>
            <person name="Chen F."/>
            <person name="Chen W."/>
            <person name="Choi C."/>
            <person name="Clum A."/>
            <person name="Dos Santos R.A."/>
            <person name="Damasio A.R."/>
            <person name="Diallinas G."/>
            <person name="Emri T."/>
            <person name="Fekete E."/>
            <person name="Flipphi M."/>
            <person name="Freyberg S."/>
            <person name="Gallo A."/>
            <person name="Gournas C."/>
            <person name="Habgood R."/>
            <person name="Hainaut M."/>
            <person name="Harispe M.L."/>
            <person name="Henrissat B."/>
            <person name="Hilden K.S."/>
            <person name="Hope R."/>
            <person name="Hossain A."/>
            <person name="Karabika E."/>
            <person name="Karaffa L."/>
            <person name="Karanyi Z."/>
            <person name="Krasevec N."/>
            <person name="Kuo A."/>
            <person name="Kusch H."/>
            <person name="LaButti K."/>
            <person name="Lagendijk E.L."/>
            <person name="Lapidus A."/>
            <person name="Levasseur A."/>
            <person name="Lindquist E."/>
            <person name="Lipzen A."/>
            <person name="Logrieco A.F."/>
            <person name="MacCabe A."/>
            <person name="Maekelae M.R."/>
            <person name="Malavazi I."/>
            <person name="Melin P."/>
            <person name="Meyer V."/>
            <person name="Mielnichuk N."/>
            <person name="Miskei M."/>
            <person name="Molnar A.P."/>
            <person name="Mule G."/>
            <person name="Ngan C.Y."/>
            <person name="Orejas M."/>
            <person name="Orosz E."/>
            <person name="Ouedraogo J.P."/>
            <person name="Overkamp K.M."/>
            <person name="Park H.-S."/>
            <person name="Perrone G."/>
            <person name="Piumi F."/>
            <person name="Punt P.J."/>
            <person name="Ram A.F."/>
            <person name="Ramon A."/>
            <person name="Rauscher S."/>
            <person name="Record E."/>
            <person name="Riano-Pachon D.M."/>
            <person name="Robert V."/>
            <person name="Roehrig J."/>
            <person name="Ruller R."/>
            <person name="Salamov A."/>
            <person name="Salih N.S."/>
            <person name="Samson R.A."/>
            <person name="Sandor E."/>
            <person name="Sanguinetti M."/>
            <person name="Schuetze T."/>
            <person name="Sepcic K."/>
            <person name="Shelest E."/>
            <person name="Sherlock G."/>
            <person name="Sophianopoulou V."/>
            <person name="Squina F.M."/>
            <person name="Sun H."/>
            <person name="Susca A."/>
            <person name="Todd R.B."/>
            <person name="Tsang A."/>
            <person name="Unkles S.E."/>
            <person name="van de Wiele N."/>
            <person name="van Rossen-Uffink D."/>
            <person name="Oliveira J.V."/>
            <person name="Vesth T.C."/>
            <person name="Visser J."/>
            <person name="Yu J.-H."/>
            <person name="Zhou M."/>
            <person name="Andersen M.R."/>
            <person name="Archer D.B."/>
            <person name="Baker S.E."/>
            <person name="Benoit I."/>
            <person name="Brakhage A.A."/>
            <person name="Braus G.H."/>
            <person name="Fischer R."/>
            <person name="Frisvad J.C."/>
            <person name="Goldman G.H."/>
            <person name="Houbraken J."/>
            <person name="Oakley B."/>
            <person name="Pocsi I."/>
            <person name="Scazzocchio C."/>
            <person name="Seiboth B."/>
            <person name="vanKuyk P.A."/>
            <person name="Wortman J."/>
            <person name="Dyer P.S."/>
            <person name="Grigoriev I.V."/>
        </authorList>
    </citation>
    <scope>NUCLEOTIDE SEQUENCE [LARGE SCALE GENOMIC DNA]</scope>
    <source>
        <strain evidence="3">ITEM 5010</strain>
    </source>
</reference>
<evidence type="ECO:0000256" key="1">
    <source>
        <dbReference type="SAM" id="MobiDB-lite"/>
    </source>
</evidence>
<feature type="region of interest" description="Disordered" evidence="1">
    <location>
        <begin position="32"/>
        <end position="51"/>
    </location>
</feature>
<gene>
    <name evidence="2" type="ORF">ASPCADRAFT_212470</name>
</gene>
<evidence type="ECO:0000313" key="2">
    <source>
        <dbReference type="EMBL" id="OOF89792.1"/>
    </source>
</evidence>
<proteinExistence type="predicted"/>